<dbReference type="GO" id="GO:0008234">
    <property type="term" value="F:cysteine-type peptidase activity"/>
    <property type="evidence" value="ECO:0007669"/>
    <property type="project" value="UniProtKB-KW"/>
</dbReference>
<protein>
    <recommendedName>
        <fullName evidence="5">NlpC/P60 domain-containing protein</fullName>
    </recommendedName>
</protein>
<dbReference type="Pfam" id="PF00877">
    <property type="entry name" value="NLPC_P60"/>
    <property type="match status" value="1"/>
</dbReference>
<name>A0A0E3WXT9_METBA</name>
<dbReference type="GO" id="GO:0006508">
    <property type="term" value="P:proteolysis"/>
    <property type="evidence" value="ECO:0007669"/>
    <property type="project" value="UniProtKB-KW"/>
</dbReference>
<dbReference type="InterPro" id="IPR000064">
    <property type="entry name" value="NLP_P60_dom"/>
</dbReference>
<comment type="similarity">
    <text evidence="1">Belongs to the peptidase C40 family.</text>
</comment>
<dbReference type="Proteomes" id="UP000033066">
    <property type="component" value="Chromosome"/>
</dbReference>
<proteinExistence type="inferred from homology"/>
<dbReference type="KEGG" id="mbak:MSBR3_1267"/>
<dbReference type="SUPFAM" id="SSF54001">
    <property type="entry name" value="Cysteine proteinases"/>
    <property type="match status" value="1"/>
</dbReference>
<dbReference type="PATRIC" id="fig|1434107.4.peg.1668"/>
<dbReference type="PANTHER" id="PTHR47359">
    <property type="entry name" value="PEPTIDOGLYCAN DL-ENDOPEPTIDASE CWLO"/>
    <property type="match status" value="1"/>
</dbReference>
<evidence type="ECO:0000256" key="4">
    <source>
        <dbReference type="ARBA" id="ARBA00022807"/>
    </source>
</evidence>
<dbReference type="EMBL" id="CP009517">
    <property type="protein sequence ID" value="AKB81845.1"/>
    <property type="molecule type" value="Genomic_DNA"/>
</dbReference>
<organism evidence="6 7">
    <name type="scientific">Methanosarcina barkeri 3</name>
    <dbReference type="NCBI Taxonomy" id="1434107"/>
    <lineage>
        <taxon>Archaea</taxon>
        <taxon>Methanobacteriati</taxon>
        <taxon>Methanobacteriota</taxon>
        <taxon>Stenosarchaea group</taxon>
        <taxon>Methanomicrobia</taxon>
        <taxon>Methanosarcinales</taxon>
        <taxon>Methanosarcinaceae</taxon>
        <taxon>Methanosarcina</taxon>
    </lineage>
</organism>
<dbReference type="AlphaFoldDB" id="A0A0E3WXT9"/>
<dbReference type="RefSeq" id="WP_048107275.1">
    <property type="nucleotide sequence ID" value="NZ_CP009517.1"/>
</dbReference>
<feature type="domain" description="NlpC/P60" evidence="5">
    <location>
        <begin position="30"/>
        <end position="162"/>
    </location>
</feature>
<evidence type="ECO:0000313" key="6">
    <source>
        <dbReference type="EMBL" id="AKB81845.1"/>
    </source>
</evidence>
<evidence type="ECO:0000256" key="2">
    <source>
        <dbReference type="ARBA" id="ARBA00022670"/>
    </source>
</evidence>
<keyword evidence="3" id="KW-0378">Hydrolase</keyword>
<evidence type="ECO:0000313" key="7">
    <source>
        <dbReference type="Proteomes" id="UP000033066"/>
    </source>
</evidence>
<keyword evidence="7" id="KW-1185">Reference proteome</keyword>
<sequence length="162" mass="17920">MKINKQKLTTTVLLAIFVAFIPLGAAAPIGTSENATVEAAKGWLGVEFVHGANNTSAIDCSHLVYQVYNQVGAKDIFFLKVPEMKNNTNYVNTTSPAPGDIILWQKDVSQNGKMYWLATHVGIYIGNNQFIDPSFDTENVTTENITGVYKEGMPYFARWSHN</sequence>
<dbReference type="InterPro" id="IPR038765">
    <property type="entry name" value="Papain-like_cys_pep_sf"/>
</dbReference>
<dbReference type="InterPro" id="IPR051794">
    <property type="entry name" value="PG_Endopeptidase_C40"/>
</dbReference>
<reference evidence="6" key="1">
    <citation type="submission" date="2014-07" db="EMBL/GenBank/DDBJ databases">
        <title>Methanogenic archaea and the global carbon cycle.</title>
        <authorList>
            <person name="Henriksen J.R."/>
            <person name="Luke J."/>
            <person name="Reinhart S."/>
            <person name="Benedict M.N."/>
            <person name="Youngblut N.D."/>
            <person name="Metcalf M.E."/>
            <person name="Whitaker R.J."/>
            <person name="Metcalf W.W."/>
        </authorList>
    </citation>
    <scope>NUCLEOTIDE SEQUENCE [LARGE SCALE GENOMIC DNA]</scope>
    <source>
        <strain evidence="6">3</strain>
    </source>
</reference>
<dbReference type="HOGENOM" id="CLU_1631650_0_0_2"/>
<keyword evidence="4" id="KW-0788">Thiol protease</keyword>
<gene>
    <name evidence="6" type="ORF">MSBR3_1267</name>
</gene>
<accession>A0A0E3WXT9</accession>
<dbReference type="GeneID" id="24788795"/>
<dbReference type="OrthoDB" id="130033at2157"/>
<evidence type="ECO:0000259" key="5">
    <source>
        <dbReference type="PROSITE" id="PS51935"/>
    </source>
</evidence>
<keyword evidence="2" id="KW-0645">Protease</keyword>
<dbReference type="Gene3D" id="3.90.1720.10">
    <property type="entry name" value="endopeptidase domain like (from Nostoc punctiforme)"/>
    <property type="match status" value="1"/>
</dbReference>
<evidence type="ECO:0000256" key="3">
    <source>
        <dbReference type="ARBA" id="ARBA00022801"/>
    </source>
</evidence>
<dbReference type="PANTHER" id="PTHR47359:SF3">
    <property type="entry name" value="NLP_P60 DOMAIN-CONTAINING PROTEIN-RELATED"/>
    <property type="match status" value="1"/>
</dbReference>
<evidence type="ECO:0000256" key="1">
    <source>
        <dbReference type="ARBA" id="ARBA00007074"/>
    </source>
</evidence>
<dbReference type="PROSITE" id="PS51935">
    <property type="entry name" value="NLPC_P60"/>
    <property type="match status" value="1"/>
</dbReference>